<evidence type="ECO:0000256" key="1">
    <source>
        <dbReference type="SAM" id="MobiDB-lite"/>
    </source>
</evidence>
<organism evidence="3 4">
    <name type="scientific">Aspergillus parasiticus</name>
    <dbReference type="NCBI Taxonomy" id="5067"/>
    <lineage>
        <taxon>Eukaryota</taxon>
        <taxon>Fungi</taxon>
        <taxon>Dikarya</taxon>
        <taxon>Ascomycota</taxon>
        <taxon>Pezizomycotina</taxon>
        <taxon>Eurotiomycetes</taxon>
        <taxon>Eurotiomycetidae</taxon>
        <taxon>Eurotiales</taxon>
        <taxon>Aspergillaceae</taxon>
        <taxon>Aspergillus</taxon>
        <taxon>Aspergillus subgen. Circumdati</taxon>
    </lineage>
</organism>
<dbReference type="EMBL" id="ML734937">
    <property type="protein sequence ID" value="KAB8211905.1"/>
    <property type="molecule type" value="Genomic_DNA"/>
</dbReference>
<gene>
    <name evidence="3" type="ORF">BDV34DRAFT_219121</name>
</gene>
<evidence type="ECO:0000313" key="3">
    <source>
        <dbReference type="EMBL" id="KAB8211905.1"/>
    </source>
</evidence>
<keyword evidence="2" id="KW-1133">Transmembrane helix</keyword>
<evidence type="ECO:0000313" key="4">
    <source>
        <dbReference type="Proteomes" id="UP000326532"/>
    </source>
</evidence>
<dbReference type="OMA" id="YLSSKWD"/>
<feature type="transmembrane region" description="Helical" evidence="2">
    <location>
        <begin position="148"/>
        <end position="167"/>
    </location>
</feature>
<feature type="region of interest" description="Disordered" evidence="1">
    <location>
        <begin position="185"/>
        <end position="229"/>
    </location>
</feature>
<feature type="compositionally biased region" description="Pro residues" evidence="1">
    <location>
        <begin position="192"/>
        <end position="203"/>
    </location>
</feature>
<reference evidence="3 4" key="1">
    <citation type="submission" date="2019-04" db="EMBL/GenBank/DDBJ databases">
        <title>Fungal friends and foes A comparative genomics study of 23 Aspergillus species from section Flavi.</title>
        <authorList>
            <consortium name="DOE Joint Genome Institute"/>
            <person name="Kjaerbolling I."/>
            <person name="Vesth T.C."/>
            <person name="Frisvad J.C."/>
            <person name="Nybo J.L."/>
            <person name="Theobald S."/>
            <person name="Kildgaard S."/>
            <person name="Petersen T.I."/>
            <person name="Kuo A."/>
            <person name="Sato A."/>
            <person name="Lyhne E.K."/>
            <person name="Kogle M.E."/>
            <person name="Wiebenga A."/>
            <person name="Kun R.S."/>
            <person name="Lubbers R.J."/>
            <person name="Makela M.R."/>
            <person name="Barry K."/>
            <person name="Chovatia M."/>
            <person name="Clum A."/>
            <person name="Daum C."/>
            <person name="Haridas S."/>
            <person name="He G."/>
            <person name="LaButti K."/>
            <person name="Lipzen A."/>
            <person name="Mondo S."/>
            <person name="Pangilinan J."/>
            <person name="Riley R."/>
            <person name="Salamov A."/>
            <person name="Simmons B.A."/>
            <person name="Magnuson J.K."/>
            <person name="Henrissat B."/>
            <person name="Mortensen U.H."/>
            <person name="Larsen T.O."/>
            <person name="De vries R.P."/>
            <person name="Grigoriev I.V."/>
            <person name="Machida M."/>
            <person name="Baker S.E."/>
            <person name="Andersen M.R."/>
        </authorList>
    </citation>
    <scope>NUCLEOTIDE SEQUENCE [LARGE SCALE GENOMIC DNA]</scope>
    <source>
        <strain evidence="3 4">CBS 117618</strain>
    </source>
</reference>
<accession>A0A5N6E421</accession>
<dbReference type="VEuPathDB" id="FungiDB:BDV34DRAFT_219121"/>
<protein>
    <submittedName>
        <fullName evidence="3">Uncharacterized protein</fullName>
    </submittedName>
</protein>
<keyword evidence="2" id="KW-0472">Membrane</keyword>
<keyword evidence="4" id="KW-1185">Reference proteome</keyword>
<sequence length="229" mass="24905">MSARSRHALLLQPHVPTFARESSMTSYLSSKWDAKDLEETSVVPQTGETMFTTVLGCVRQDTKPVHCQPPNNASRRLLCVAQSRCTRPLNTRVPLTMTDATRTTTRTEYAITATPIQIRFKAAESTIVPIPTASLRLPRGYLYTREKVGIGIGVSAAVIGFAIGIYFCCCSGNKRRTMARVPTTPLENYPIPDTPDVPPPAYPGPSDGLGTAAPVPGSRTDNWPMGGRK</sequence>
<dbReference type="Proteomes" id="UP000326532">
    <property type="component" value="Unassembled WGS sequence"/>
</dbReference>
<dbReference type="AlphaFoldDB" id="A0A5N6E421"/>
<keyword evidence="2" id="KW-0812">Transmembrane</keyword>
<name>A0A5N6E421_ASPPA</name>
<evidence type="ECO:0000256" key="2">
    <source>
        <dbReference type="SAM" id="Phobius"/>
    </source>
</evidence>
<proteinExistence type="predicted"/>